<reference evidence="3" key="1">
    <citation type="submission" date="2015-12" db="EMBL/GenBank/DDBJ databases">
        <title>Update maize B73 reference genome by single molecule sequencing technologies.</title>
        <authorList>
            <consortium name="Maize Genome Sequencing Project"/>
            <person name="Ware D."/>
        </authorList>
    </citation>
    <scope>NUCLEOTIDE SEQUENCE [LARGE SCALE GENOMIC DNA]</scope>
    <source>
        <strain evidence="3">cv. B73</strain>
    </source>
</reference>
<protein>
    <submittedName>
        <fullName evidence="2">Uncharacterized protein</fullName>
    </submittedName>
</protein>
<reference evidence="2" key="3">
    <citation type="submission" date="2021-05" db="UniProtKB">
        <authorList>
            <consortium name="EnsemblPlants"/>
        </authorList>
    </citation>
    <scope>IDENTIFICATION</scope>
    <source>
        <strain evidence="2">cv. B73</strain>
    </source>
</reference>
<accession>A0A804MVZ3</accession>
<sequence length="182" mass="20109">MAVHTPLELEALAAGAAEELMNSAEVRAELGVWGDAPPWVLNSPAVEEAHDDEMKSAKPDVETLLWGRRACACCSTRASSTRGMGWCLRRCGCGRCTRTGSPRSRTPPHRVAEEKRRQTGAEARWVRAEAWRSRGRGAGGAGDDRGVRQGPVQWQRHDSLKQGEDSYLPFAIQLYIEINVKR</sequence>
<reference evidence="2" key="2">
    <citation type="submission" date="2019-07" db="EMBL/GenBank/DDBJ databases">
        <authorList>
            <person name="Seetharam A."/>
            <person name="Woodhouse M."/>
            <person name="Cannon E."/>
        </authorList>
    </citation>
    <scope>NUCLEOTIDE SEQUENCE [LARGE SCALE GENOMIC DNA]</scope>
    <source>
        <strain evidence="2">cv. B73</strain>
    </source>
</reference>
<dbReference type="InParanoid" id="A0A804MVZ3"/>
<keyword evidence="3" id="KW-1185">Reference proteome</keyword>
<name>A0A804MVZ3_MAIZE</name>
<dbReference type="Gramene" id="Zm00001eb115820_T001">
    <property type="protein sequence ID" value="Zm00001eb115820_P001"/>
    <property type="gene ID" value="Zm00001eb115820"/>
</dbReference>
<dbReference type="AlphaFoldDB" id="A0A804MVZ3"/>
<feature type="compositionally biased region" description="Basic and acidic residues" evidence="1">
    <location>
        <begin position="110"/>
        <end position="121"/>
    </location>
</feature>
<dbReference type="Proteomes" id="UP000007305">
    <property type="component" value="Chromosome 2"/>
</dbReference>
<proteinExistence type="predicted"/>
<feature type="region of interest" description="Disordered" evidence="1">
    <location>
        <begin position="98"/>
        <end position="121"/>
    </location>
</feature>
<evidence type="ECO:0000313" key="2">
    <source>
        <dbReference type="EnsemblPlants" id="Zm00001eb115820_P001"/>
    </source>
</evidence>
<evidence type="ECO:0000313" key="3">
    <source>
        <dbReference type="Proteomes" id="UP000007305"/>
    </source>
</evidence>
<evidence type="ECO:0000256" key="1">
    <source>
        <dbReference type="SAM" id="MobiDB-lite"/>
    </source>
</evidence>
<organism evidence="2 3">
    <name type="scientific">Zea mays</name>
    <name type="common">Maize</name>
    <dbReference type="NCBI Taxonomy" id="4577"/>
    <lineage>
        <taxon>Eukaryota</taxon>
        <taxon>Viridiplantae</taxon>
        <taxon>Streptophyta</taxon>
        <taxon>Embryophyta</taxon>
        <taxon>Tracheophyta</taxon>
        <taxon>Spermatophyta</taxon>
        <taxon>Magnoliopsida</taxon>
        <taxon>Liliopsida</taxon>
        <taxon>Poales</taxon>
        <taxon>Poaceae</taxon>
        <taxon>PACMAD clade</taxon>
        <taxon>Panicoideae</taxon>
        <taxon>Andropogonodae</taxon>
        <taxon>Andropogoneae</taxon>
        <taxon>Tripsacinae</taxon>
        <taxon>Zea</taxon>
    </lineage>
</organism>
<dbReference type="EnsemblPlants" id="Zm00001eb115820_T001">
    <property type="protein sequence ID" value="Zm00001eb115820_P001"/>
    <property type="gene ID" value="Zm00001eb115820"/>
</dbReference>